<feature type="signal peptide" evidence="3">
    <location>
        <begin position="1"/>
        <end position="21"/>
    </location>
</feature>
<reference evidence="5" key="1">
    <citation type="submission" date="2020-03" db="EMBL/GenBank/DDBJ databases">
        <title>Whole Genome Sequence of Trichophyton interdigitale from India.</title>
        <authorList>
            <person name="Kumar P."/>
        </authorList>
    </citation>
    <scope>NUCLEOTIDE SEQUENCE</scope>
    <source>
        <strain evidence="5">UCMS-IGIB-CI14</strain>
    </source>
</reference>
<proteinExistence type="inferred from homology"/>
<keyword evidence="2" id="KW-1015">Disulfide bond</keyword>
<sequence length="85" mass="8912">MQFTKLATVLIVSLMGSTAIAAPSVDNAPAVAAEEVAAAPAENLEKRGFGCPLNERECHSHCQSIGRKFGYCGGTLRLTCICGKE</sequence>
<dbReference type="Pfam" id="PF01097">
    <property type="entry name" value="Defensin_2"/>
    <property type="match status" value="1"/>
</dbReference>
<evidence type="ECO:0000256" key="3">
    <source>
        <dbReference type="SAM" id="SignalP"/>
    </source>
</evidence>
<dbReference type="Gene3D" id="3.30.30.10">
    <property type="entry name" value="Knottin, scorpion toxin-like"/>
    <property type="match status" value="1"/>
</dbReference>
<comment type="similarity">
    <text evidence="1">Belongs to the invertebrate defensin family.</text>
</comment>
<dbReference type="InterPro" id="IPR001542">
    <property type="entry name" value="Defensin_invertebrate/fungal"/>
</dbReference>
<dbReference type="EMBL" id="JAAQVJ010000003">
    <property type="protein sequence ID" value="KAF3901167.1"/>
    <property type="molecule type" value="Genomic_DNA"/>
</dbReference>
<evidence type="ECO:0000256" key="1">
    <source>
        <dbReference type="ARBA" id="ARBA00007085"/>
    </source>
</evidence>
<dbReference type="Proteomes" id="UP000749309">
    <property type="component" value="Unassembled WGS sequence"/>
</dbReference>
<dbReference type="PROSITE" id="PS51378">
    <property type="entry name" value="INVERT_DEFENSINS"/>
    <property type="match status" value="1"/>
</dbReference>
<protein>
    <submittedName>
        <fullName evidence="5">Tick defensins 1</fullName>
    </submittedName>
</protein>
<name>A0A9P5CXB1_9EURO</name>
<evidence type="ECO:0000259" key="4">
    <source>
        <dbReference type="PROSITE" id="PS51378"/>
    </source>
</evidence>
<dbReference type="AlphaFoldDB" id="A0A9P5CXB1"/>
<accession>A0A9P5CXB1</accession>
<evidence type="ECO:0000313" key="6">
    <source>
        <dbReference type="Proteomes" id="UP000749309"/>
    </source>
</evidence>
<comment type="caution">
    <text evidence="5">The sequence shown here is derived from an EMBL/GenBank/DDBJ whole genome shotgun (WGS) entry which is preliminary data.</text>
</comment>
<evidence type="ECO:0000313" key="5">
    <source>
        <dbReference type="EMBL" id="KAF3901167.1"/>
    </source>
</evidence>
<dbReference type="InterPro" id="IPR036574">
    <property type="entry name" value="Scorpion_toxin-like_sf"/>
</dbReference>
<feature type="domain" description="Invertebrate defensins family profile" evidence="4">
    <location>
        <begin position="48"/>
        <end position="84"/>
    </location>
</feature>
<feature type="chain" id="PRO_5040357541" evidence="3">
    <location>
        <begin position="22"/>
        <end position="85"/>
    </location>
</feature>
<organism evidence="5 6">
    <name type="scientific">Trichophyton interdigitale</name>
    <dbReference type="NCBI Taxonomy" id="101480"/>
    <lineage>
        <taxon>Eukaryota</taxon>
        <taxon>Fungi</taxon>
        <taxon>Dikarya</taxon>
        <taxon>Ascomycota</taxon>
        <taxon>Pezizomycotina</taxon>
        <taxon>Eurotiomycetes</taxon>
        <taxon>Eurotiomycetidae</taxon>
        <taxon>Onygenales</taxon>
        <taxon>Arthrodermataceae</taxon>
        <taxon>Trichophyton</taxon>
    </lineage>
</organism>
<keyword evidence="3" id="KW-0732">Signal</keyword>
<dbReference type="GO" id="GO:0006952">
    <property type="term" value="P:defense response"/>
    <property type="evidence" value="ECO:0007669"/>
    <property type="project" value="InterPro"/>
</dbReference>
<dbReference type="SUPFAM" id="SSF57095">
    <property type="entry name" value="Scorpion toxin-like"/>
    <property type="match status" value="1"/>
</dbReference>
<evidence type="ECO:0000256" key="2">
    <source>
        <dbReference type="ARBA" id="ARBA00023157"/>
    </source>
</evidence>
<gene>
    <name evidence="5" type="ORF">GY632_0152</name>
</gene>